<evidence type="ECO:0000313" key="2">
    <source>
        <dbReference type="EMBL" id="RCK63126.1"/>
    </source>
</evidence>
<dbReference type="OrthoDB" id="4002732at2759"/>
<dbReference type="GO" id="GO:1990444">
    <property type="term" value="F:F-box domain binding"/>
    <property type="evidence" value="ECO:0007669"/>
    <property type="project" value="TreeGrafter"/>
</dbReference>
<protein>
    <submittedName>
        <fullName evidence="1">Uncharacterized protein</fullName>
    </submittedName>
</protein>
<dbReference type="EMBL" id="QLNQ01000024">
    <property type="protein sequence ID" value="RCK62980.1"/>
    <property type="molecule type" value="Genomic_DNA"/>
</dbReference>
<dbReference type="Gene3D" id="3.90.190.10">
    <property type="entry name" value="Protein tyrosine phosphatase superfamily"/>
    <property type="match status" value="1"/>
</dbReference>
<name>A0A367YBF0_9ASCO</name>
<sequence>MYAQHQNFHNCNTNFNDNLYFNPHTPQEICPRVWLGPYDALLSNPEDPVNFLVDHNIKIIINCGTTLPFLDLLENNRNITISSDVLVMSLDPMFSSNHELVGTFVRKYTRVLTNYLNFFYKTNPEAGKLIHQLPGTSECIQLTSPILCGSNLTLQFFNLIRLINLFKLINQELEIYIVSHDGNDNLLTGLMIAYLMDTYRYNLVNSLRMIRSRRPSIHELSCAEYEDLLAQFYVQNCEIKCTPLIMTQLKRASQEDDTSEVIAGGGDRKRRFLH</sequence>
<evidence type="ECO:0000313" key="1">
    <source>
        <dbReference type="EMBL" id="RCK62980.1"/>
    </source>
</evidence>
<organism evidence="1 3">
    <name type="scientific">Candida viswanathii</name>
    <dbReference type="NCBI Taxonomy" id="5486"/>
    <lineage>
        <taxon>Eukaryota</taxon>
        <taxon>Fungi</taxon>
        <taxon>Dikarya</taxon>
        <taxon>Ascomycota</taxon>
        <taxon>Saccharomycotina</taxon>
        <taxon>Pichiomycetes</taxon>
        <taxon>Debaryomycetaceae</taxon>
        <taxon>Candida/Lodderomyces clade</taxon>
        <taxon>Candida</taxon>
    </lineage>
</organism>
<gene>
    <name evidence="1" type="ORF">Cantr_09894</name>
    <name evidence="2" type="ORF">Cantr_09921</name>
</gene>
<dbReference type="PANTHER" id="PTHR46588:SF1">
    <property type="entry name" value="SERINE_THREONINE_TYROSINE-INTERACTING PROTEIN"/>
    <property type="match status" value="1"/>
</dbReference>
<dbReference type="GO" id="GO:0005654">
    <property type="term" value="C:nucleoplasm"/>
    <property type="evidence" value="ECO:0007669"/>
    <property type="project" value="TreeGrafter"/>
</dbReference>
<dbReference type="GO" id="GO:0062026">
    <property type="term" value="P:negative regulation of SCF-dependent proteasomal ubiquitin-dependent catabolic process"/>
    <property type="evidence" value="ECO:0007669"/>
    <property type="project" value="TreeGrafter"/>
</dbReference>
<dbReference type="GO" id="GO:0070372">
    <property type="term" value="P:regulation of ERK1 and ERK2 cascade"/>
    <property type="evidence" value="ECO:0007669"/>
    <property type="project" value="TreeGrafter"/>
</dbReference>
<proteinExistence type="predicted"/>
<evidence type="ECO:0000313" key="3">
    <source>
        <dbReference type="Proteomes" id="UP000253472"/>
    </source>
</evidence>
<dbReference type="PANTHER" id="PTHR46588">
    <property type="entry name" value="SERINE/THREONINE/TYROSINE-INTERACTING PROTEIN"/>
    <property type="match status" value="1"/>
</dbReference>
<dbReference type="SUPFAM" id="SSF52799">
    <property type="entry name" value="(Phosphotyrosine protein) phosphatases II"/>
    <property type="match status" value="1"/>
</dbReference>
<accession>A0A367YBF0</accession>
<dbReference type="AlphaFoldDB" id="A0A367YBF0"/>
<comment type="caution">
    <text evidence="1">The sequence shown here is derived from an EMBL/GenBank/DDBJ whole genome shotgun (WGS) entry which is preliminary data.</text>
</comment>
<dbReference type="EMBL" id="QLNQ01000024">
    <property type="protein sequence ID" value="RCK63126.1"/>
    <property type="molecule type" value="Genomic_DNA"/>
</dbReference>
<dbReference type="InterPro" id="IPR052449">
    <property type="entry name" value="STYX-Interacting_Phosphatase"/>
</dbReference>
<reference evidence="1 3" key="1">
    <citation type="submission" date="2018-06" db="EMBL/GenBank/DDBJ databases">
        <title>Whole genome sequencing of Candida tropicalis (genome annotated by CSBL at Korea University).</title>
        <authorList>
            <person name="Ahn J."/>
        </authorList>
    </citation>
    <scope>NUCLEOTIDE SEQUENCE [LARGE SCALE GENOMIC DNA]</scope>
    <source>
        <strain evidence="1 3">ATCC 20962</strain>
    </source>
</reference>
<keyword evidence="3" id="KW-1185">Reference proteome</keyword>
<dbReference type="Proteomes" id="UP000253472">
    <property type="component" value="Unassembled WGS sequence"/>
</dbReference>
<dbReference type="InterPro" id="IPR029021">
    <property type="entry name" value="Prot-tyrosine_phosphatase-like"/>
</dbReference>
<dbReference type="GO" id="GO:0005737">
    <property type="term" value="C:cytoplasm"/>
    <property type="evidence" value="ECO:0007669"/>
    <property type="project" value="TreeGrafter"/>
</dbReference>